<accession>A0A9D1D9T6</accession>
<name>A0A9D1D9T6_9FIRM</name>
<evidence type="ECO:0000313" key="2">
    <source>
        <dbReference type="EMBL" id="HIR12973.1"/>
    </source>
</evidence>
<sequence>MKNTKQWIAAFFIILAVGIGIFMATNFFVDPTGYFSVERGADEVDANGYTRAAKSKYIKKHADEYDAVVLGGSKSGVLSTELLSEYTGKNYYNFYFAYGCFADFLTYTQYLIETAGVEEITLHLSSIEVQKYNREDTNEIYEVPAVVNGNSLDKALETLNYLCRNITSSIEYLMEGQDELEKGMDSLITGERNYSYPYSLMEEDWDAYVDEYVLPRYQQNLRPLFERDPSVPAIEQNIEAMRQIKEICDENGVTLKVVIGPTFLAEIYKFEGEAYYDYLRELVKITDIWDFSGFIPENLNPYNFVNEGHYNNTVADLIVNIMYGKAEREGFGVVLTQDNIEEYLAERKADYERLKAEYEETGTVALYGLEDESYIADSGIQ</sequence>
<protein>
    <submittedName>
        <fullName evidence="2">Uncharacterized protein</fullName>
    </submittedName>
</protein>
<comment type="caution">
    <text evidence="2">The sequence shown here is derived from an EMBL/GenBank/DDBJ whole genome shotgun (WGS) entry which is preliminary data.</text>
</comment>
<proteinExistence type="predicted"/>
<reference evidence="2" key="1">
    <citation type="submission" date="2020-10" db="EMBL/GenBank/DDBJ databases">
        <authorList>
            <person name="Gilroy R."/>
        </authorList>
    </citation>
    <scope>NUCLEOTIDE SEQUENCE</scope>
    <source>
        <strain evidence="2">ChiSjej4B22-8148</strain>
    </source>
</reference>
<dbReference type="Proteomes" id="UP000886757">
    <property type="component" value="Unassembled WGS sequence"/>
</dbReference>
<reference evidence="2" key="2">
    <citation type="journal article" date="2021" name="PeerJ">
        <title>Extensive microbial diversity within the chicken gut microbiome revealed by metagenomics and culture.</title>
        <authorList>
            <person name="Gilroy R."/>
            <person name="Ravi A."/>
            <person name="Getino M."/>
            <person name="Pursley I."/>
            <person name="Horton D.L."/>
            <person name="Alikhan N.F."/>
            <person name="Baker D."/>
            <person name="Gharbi K."/>
            <person name="Hall N."/>
            <person name="Watson M."/>
            <person name="Adriaenssens E.M."/>
            <person name="Foster-Nyarko E."/>
            <person name="Jarju S."/>
            <person name="Secka A."/>
            <person name="Antonio M."/>
            <person name="Oren A."/>
            <person name="Chaudhuri R.R."/>
            <person name="La Ragione R."/>
            <person name="Hildebrand F."/>
            <person name="Pallen M.J."/>
        </authorList>
    </citation>
    <scope>NUCLEOTIDE SEQUENCE</scope>
    <source>
        <strain evidence="2">ChiSjej4B22-8148</strain>
    </source>
</reference>
<evidence type="ECO:0000313" key="3">
    <source>
        <dbReference type="Proteomes" id="UP000886757"/>
    </source>
</evidence>
<dbReference type="AlphaFoldDB" id="A0A9D1D9T6"/>
<keyword evidence="1" id="KW-0812">Transmembrane</keyword>
<organism evidence="2 3">
    <name type="scientific">Candidatus Choladousia intestinavium</name>
    <dbReference type="NCBI Taxonomy" id="2840727"/>
    <lineage>
        <taxon>Bacteria</taxon>
        <taxon>Bacillati</taxon>
        <taxon>Bacillota</taxon>
        <taxon>Clostridia</taxon>
        <taxon>Lachnospirales</taxon>
        <taxon>Lachnospiraceae</taxon>
        <taxon>Lachnospiraceae incertae sedis</taxon>
        <taxon>Candidatus Choladousia</taxon>
    </lineage>
</organism>
<feature type="transmembrane region" description="Helical" evidence="1">
    <location>
        <begin position="7"/>
        <end position="29"/>
    </location>
</feature>
<dbReference type="EMBL" id="DVGK01000043">
    <property type="protein sequence ID" value="HIR12973.1"/>
    <property type="molecule type" value="Genomic_DNA"/>
</dbReference>
<evidence type="ECO:0000256" key="1">
    <source>
        <dbReference type="SAM" id="Phobius"/>
    </source>
</evidence>
<keyword evidence="1" id="KW-1133">Transmembrane helix</keyword>
<keyword evidence="1" id="KW-0472">Membrane</keyword>
<gene>
    <name evidence="2" type="ORF">IAB31_03505</name>
</gene>